<dbReference type="AlphaFoldDB" id="A0A1H4EFE2"/>
<evidence type="ECO:0000313" key="1">
    <source>
        <dbReference type="EMBL" id="SEA83428.1"/>
    </source>
</evidence>
<proteinExistence type="predicted"/>
<name>A0A1H4EFE2_9BURK</name>
<dbReference type="EMBL" id="FNQJ01000034">
    <property type="protein sequence ID" value="SEA83428.1"/>
    <property type="molecule type" value="Genomic_DNA"/>
</dbReference>
<protein>
    <submittedName>
        <fullName evidence="1">Uncharacterized protein</fullName>
    </submittedName>
</protein>
<gene>
    <name evidence="1" type="ORF">SAMN05421875_13436</name>
</gene>
<accession>A0A1H4EFE2</accession>
<evidence type="ECO:0000313" key="2">
    <source>
        <dbReference type="Proteomes" id="UP000199002"/>
    </source>
</evidence>
<sequence length="67" mass="7394">MLKRQKALLLTCDHTGRTAHAPNPKCASDARAVEKRAQLPHRAVLELFRGRVSIVMHGPVPCARGVR</sequence>
<reference evidence="2" key="1">
    <citation type="submission" date="2016-10" db="EMBL/GenBank/DDBJ databases">
        <authorList>
            <person name="Varghese N."/>
            <person name="Submissions S."/>
        </authorList>
    </citation>
    <scope>NUCLEOTIDE SEQUENCE [LARGE SCALE GENOMIC DNA]</scope>
    <source>
        <strain evidence="2">DSM 25157</strain>
    </source>
</reference>
<organism evidence="1 2">
    <name type="scientific">Acidovorax soli</name>
    <dbReference type="NCBI Taxonomy" id="592050"/>
    <lineage>
        <taxon>Bacteria</taxon>
        <taxon>Pseudomonadati</taxon>
        <taxon>Pseudomonadota</taxon>
        <taxon>Betaproteobacteria</taxon>
        <taxon>Burkholderiales</taxon>
        <taxon>Comamonadaceae</taxon>
        <taxon>Acidovorax</taxon>
    </lineage>
</organism>
<keyword evidence="2" id="KW-1185">Reference proteome</keyword>
<dbReference type="Proteomes" id="UP000199002">
    <property type="component" value="Unassembled WGS sequence"/>
</dbReference>